<dbReference type="EMBL" id="BGPR01017886">
    <property type="protein sequence ID" value="GBN77565.1"/>
    <property type="molecule type" value="Genomic_DNA"/>
</dbReference>
<keyword evidence="2" id="KW-1185">Reference proteome</keyword>
<feature type="non-terminal residue" evidence="1">
    <location>
        <position position="1"/>
    </location>
</feature>
<name>A0A4Y2RRN5_ARAVE</name>
<evidence type="ECO:0000313" key="1">
    <source>
        <dbReference type="EMBL" id="GBN77565.1"/>
    </source>
</evidence>
<dbReference type="AlphaFoldDB" id="A0A4Y2RRN5"/>
<reference evidence="1 2" key="1">
    <citation type="journal article" date="2019" name="Sci. Rep.">
        <title>Orb-weaving spider Araneus ventricosus genome elucidates the spidroin gene catalogue.</title>
        <authorList>
            <person name="Kono N."/>
            <person name="Nakamura H."/>
            <person name="Ohtoshi R."/>
            <person name="Moran D.A.P."/>
            <person name="Shinohara A."/>
            <person name="Yoshida Y."/>
            <person name="Fujiwara M."/>
            <person name="Mori M."/>
            <person name="Tomita M."/>
            <person name="Arakawa K."/>
        </authorList>
    </citation>
    <scope>NUCLEOTIDE SEQUENCE [LARGE SCALE GENOMIC DNA]</scope>
</reference>
<protein>
    <submittedName>
        <fullName evidence="1">Uncharacterized protein</fullName>
    </submittedName>
</protein>
<evidence type="ECO:0000313" key="2">
    <source>
        <dbReference type="Proteomes" id="UP000499080"/>
    </source>
</evidence>
<organism evidence="1 2">
    <name type="scientific">Araneus ventricosus</name>
    <name type="common">Orbweaver spider</name>
    <name type="synonym">Epeira ventricosa</name>
    <dbReference type="NCBI Taxonomy" id="182803"/>
    <lineage>
        <taxon>Eukaryota</taxon>
        <taxon>Metazoa</taxon>
        <taxon>Ecdysozoa</taxon>
        <taxon>Arthropoda</taxon>
        <taxon>Chelicerata</taxon>
        <taxon>Arachnida</taxon>
        <taxon>Araneae</taxon>
        <taxon>Araneomorphae</taxon>
        <taxon>Entelegynae</taxon>
        <taxon>Araneoidea</taxon>
        <taxon>Araneidae</taxon>
        <taxon>Araneus</taxon>
    </lineage>
</organism>
<sequence>PRWLSGKVSALRPEDSRLQTRFHRTSAVDVSLLDVKSYLGGRRSPRWCSAEVPVQASSSSSDHD</sequence>
<comment type="caution">
    <text evidence="1">The sequence shown here is derived from an EMBL/GenBank/DDBJ whole genome shotgun (WGS) entry which is preliminary data.</text>
</comment>
<proteinExistence type="predicted"/>
<accession>A0A4Y2RRN5</accession>
<gene>
    <name evidence="1" type="ORF">AVEN_49275_1</name>
</gene>
<dbReference type="Proteomes" id="UP000499080">
    <property type="component" value="Unassembled WGS sequence"/>
</dbReference>